<proteinExistence type="predicted"/>
<evidence type="ECO:0000313" key="3">
    <source>
        <dbReference type="EMBL" id="TVM30596.1"/>
    </source>
</evidence>
<sequence>MLILTVICCILVASLAFAATCHAVSEGSGADETNIKLIVDETEISAVLNNSRSSRALVDRLPLSLRLQKYDHDYCGMMAEPLPYDKNDLRNGWSNGDISFEAGGNYFAILYKDEEISQQFGNLVTLGRITAPLSVMDTLDQQITVRIELD</sequence>
<feature type="signal peptide" evidence="1">
    <location>
        <begin position="1"/>
        <end position="18"/>
    </location>
</feature>
<dbReference type="InterPro" id="IPR029000">
    <property type="entry name" value="Cyclophilin-like_dom_sf"/>
</dbReference>
<feature type="domain" description="Cyclophilin-like" evidence="2">
    <location>
        <begin position="37"/>
        <end position="148"/>
    </location>
</feature>
<dbReference type="Pfam" id="PF18050">
    <property type="entry name" value="Cyclophil_like2"/>
    <property type="match status" value="1"/>
</dbReference>
<keyword evidence="1" id="KW-0732">Signal</keyword>
<feature type="chain" id="PRO_5027026826" description="Cyclophilin-like domain-containing protein" evidence="1">
    <location>
        <begin position="19"/>
        <end position="150"/>
    </location>
</feature>
<evidence type="ECO:0000256" key="1">
    <source>
        <dbReference type="SAM" id="SignalP"/>
    </source>
</evidence>
<gene>
    <name evidence="3" type="ORF">DQK91_20390</name>
</gene>
<dbReference type="Proteomes" id="UP000434052">
    <property type="component" value="Unassembled WGS sequence"/>
</dbReference>
<protein>
    <recommendedName>
        <fullName evidence="2">Cyclophilin-like domain-containing protein</fullName>
    </recommendedName>
</protein>
<dbReference type="Gene3D" id="2.40.100.20">
    <property type="match status" value="1"/>
</dbReference>
<name>A0A6P1ZAD0_9BACT</name>
<accession>A0A6P1ZAD0</accession>
<comment type="caution">
    <text evidence="3">The sequence shown here is derived from an EMBL/GenBank/DDBJ whole genome shotgun (WGS) entry which is preliminary data.</text>
</comment>
<organism evidence="3 4">
    <name type="scientific">Oceanidesulfovibrio marinus</name>
    <dbReference type="NCBI Taxonomy" id="370038"/>
    <lineage>
        <taxon>Bacteria</taxon>
        <taxon>Pseudomonadati</taxon>
        <taxon>Thermodesulfobacteriota</taxon>
        <taxon>Desulfovibrionia</taxon>
        <taxon>Desulfovibrionales</taxon>
        <taxon>Desulfovibrionaceae</taxon>
        <taxon>Oceanidesulfovibrio</taxon>
    </lineage>
</organism>
<dbReference type="EMBL" id="QMIF01000021">
    <property type="protein sequence ID" value="TVM30596.1"/>
    <property type="molecule type" value="Genomic_DNA"/>
</dbReference>
<reference evidence="3 4" key="1">
    <citation type="submission" date="2018-06" db="EMBL/GenBank/DDBJ databases">
        <title>Complete genome of Desulfovibrio marinus P48SEP.</title>
        <authorList>
            <person name="Crispim J.S."/>
            <person name="Vidigal P.M.P."/>
            <person name="Silva L.C.F."/>
            <person name="Araujo L.C."/>
            <person name="Laguardia C.N."/>
            <person name="Dias R.S."/>
            <person name="Sousa M.P."/>
            <person name="Paula S.O."/>
            <person name="Silva C."/>
        </authorList>
    </citation>
    <scope>NUCLEOTIDE SEQUENCE [LARGE SCALE GENOMIC DNA]</scope>
    <source>
        <strain evidence="3 4">P48SEP</strain>
    </source>
</reference>
<dbReference type="AlphaFoldDB" id="A0A6P1ZAD0"/>
<evidence type="ECO:0000259" key="2">
    <source>
        <dbReference type="Pfam" id="PF18050"/>
    </source>
</evidence>
<evidence type="ECO:0000313" key="4">
    <source>
        <dbReference type="Proteomes" id="UP000434052"/>
    </source>
</evidence>
<dbReference type="RefSeq" id="WP_144307261.1">
    <property type="nucleotide sequence ID" value="NZ_QMIF01000021.1"/>
</dbReference>
<dbReference type="InterPro" id="IPR041183">
    <property type="entry name" value="Cyclophilin-like"/>
</dbReference>
<dbReference type="SUPFAM" id="SSF50891">
    <property type="entry name" value="Cyclophilin-like"/>
    <property type="match status" value="1"/>
</dbReference>
<dbReference type="OrthoDB" id="9801466at2"/>